<dbReference type="Pfam" id="PF07366">
    <property type="entry name" value="SnoaL"/>
    <property type="match status" value="1"/>
</dbReference>
<reference evidence="2" key="1">
    <citation type="journal article" date="2019" name="Int. J. Syst. Evol. Microbiol.">
        <title>The Global Catalogue of Microorganisms (GCM) 10K type strain sequencing project: providing services to taxonomists for standard genome sequencing and annotation.</title>
        <authorList>
            <consortium name="The Broad Institute Genomics Platform"/>
            <consortium name="The Broad Institute Genome Sequencing Center for Infectious Disease"/>
            <person name="Wu L."/>
            <person name="Ma J."/>
        </authorList>
    </citation>
    <scope>NUCLEOTIDE SEQUENCE [LARGE SCALE GENOMIC DNA]</scope>
    <source>
        <strain evidence="2">JCM 30331</strain>
    </source>
</reference>
<evidence type="ECO:0000313" key="1">
    <source>
        <dbReference type="EMBL" id="GGK22596.1"/>
    </source>
</evidence>
<dbReference type="RefSeq" id="WP_189006116.1">
    <property type="nucleotide sequence ID" value="NZ_BMPP01000005.1"/>
</dbReference>
<proteinExistence type="predicted"/>
<dbReference type="Proteomes" id="UP000647587">
    <property type="component" value="Unassembled WGS sequence"/>
</dbReference>
<dbReference type="Gene3D" id="3.10.450.50">
    <property type="match status" value="1"/>
</dbReference>
<sequence length="130" mass="14429">MTGTLEQTQSMATREFMGRYAQALQGPKTPERLNELIADDTLLRHIAEAEAALPGYTIDVEDLVIEGSKAVLRGRLCGVQRGEFHGVPPTGREVNVPIFVMYDVQNGRITRHWMMLDTLAMMQQLGVVSA</sequence>
<dbReference type="PANTHER" id="PTHR38436">
    <property type="entry name" value="POLYKETIDE CYCLASE SNOAL-LIKE DOMAIN"/>
    <property type="match status" value="1"/>
</dbReference>
<protein>
    <recommendedName>
        <fullName evidence="3">Ester cyclase</fullName>
    </recommendedName>
</protein>
<dbReference type="InterPro" id="IPR009959">
    <property type="entry name" value="Cyclase_SnoaL-like"/>
</dbReference>
<comment type="caution">
    <text evidence="1">The sequence shown here is derived from an EMBL/GenBank/DDBJ whole genome shotgun (WGS) entry which is preliminary data.</text>
</comment>
<gene>
    <name evidence="1" type="ORF">GCM10008955_15120</name>
</gene>
<evidence type="ECO:0008006" key="3">
    <source>
        <dbReference type="Google" id="ProtNLM"/>
    </source>
</evidence>
<keyword evidence="2" id="KW-1185">Reference proteome</keyword>
<dbReference type="PANTHER" id="PTHR38436:SF1">
    <property type="entry name" value="ESTER CYCLASE"/>
    <property type="match status" value="1"/>
</dbReference>
<accession>A0ABQ2ERS0</accession>
<dbReference type="EMBL" id="BMPP01000005">
    <property type="protein sequence ID" value="GGK22596.1"/>
    <property type="molecule type" value="Genomic_DNA"/>
</dbReference>
<dbReference type="SUPFAM" id="SSF54427">
    <property type="entry name" value="NTF2-like"/>
    <property type="match status" value="1"/>
</dbReference>
<organism evidence="1 2">
    <name type="scientific">Deinococcus malanensis</name>
    <dbReference type="NCBI Taxonomy" id="1706855"/>
    <lineage>
        <taxon>Bacteria</taxon>
        <taxon>Thermotogati</taxon>
        <taxon>Deinococcota</taxon>
        <taxon>Deinococci</taxon>
        <taxon>Deinococcales</taxon>
        <taxon>Deinococcaceae</taxon>
        <taxon>Deinococcus</taxon>
    </lineage>
</organism>
<name>A0ABQ2ERS0_9DEIO</name>
<dbReference type="InterPro" id="IPR032710">
    <property type="entry name" value="NTF2-like_dom_sf"/>
</dbReference>
<evidence type="ECO:0000313" key="2">
    <source>
        <dbReference type="Proteomes" id="UP000647587"/>
    </source>
</evidence>